<sequence length="229" mass="26337">LPKGKRAIGSKWVFRNKKDKRGIVIRNKARHVAHGHTQEEGIDYKEVFAPVARIDAIQLFLAYASFMGFMVYQMDVKSAFLYGTIEEEVYVVNHQDLKTLIILIRGKIDQTLFIKKQKGYILLVQVYVDDIIFGSTNKELCKVFEKLMKDKFQMSSMGELTFFLGLQVRQKDDGIFISQDKYVAKILRKFGLTNGKLDSTLIDTEKPLLKDPDGEDVDIHIYIGQLLVH</sequence>
<feature type="domain" description="Reverse transcriptase Ty1/copia-type" evidence="1">
    <location>
        <begin position="108"/>
        <end position="196"/>
    </location>
</feature>
<dbReference type="SUPFAM" id="SSF56672">
    <property type="entry name" value="DNA/RNA polymerases"/>
    <property type="match status" value="1"/>
</dbReference>
<gene>
    <name evidence="2" type="ORF">Tci_840731</name>
</gene>
<feature type="non-terminal residue" evidence="2">
    <location>
        <position position="1"/>
    </location>
</feature>
<dbReference type="InterPro" id="IPR043502">
    <property type="entry name" value="DNA/RNA_pol_sf"/>
</dbReference>
<dbReference type="InterPro" id="IPR013103">
    <property type="entry name" value="RVT_2"/>
</dbReference>
<proteinExistence type="predicted"/>
<dbReference type="Pfam" id="PF07727">
    <property type="entry name" value="RVT_2"/>
    <property type="match status" value="2"/>
</dbReference>
<evidence type="ECO:0000313" key="2">
    <source>
        <dbReference type="EMBL" id="GFC68761.1"/>
    </source>
</evidence>
<comment type="caution">
    <text evidence="2">The sequence shown here is derived from an EMBL/GenBank/DDBJ whole genome shotgun (WGS) entry which is preliminary data.</text>
</comment>
<dbReference type="AlphaFoldDB" id="A0A699QGU6"/>
<evidence type="ECO:0000259" key="1">
    <source>
        <dbReference type="Pfam" id="PF07727"/>
    </source>
</evidence>
<feature type="domain" description="Reverse transcriptase Ty1/copia-type" evidence="1">
    <location>
        <begin position="1"/>
        <end position="93"/>
    </location>
</feature>
<dbReference type="EMBL" id="BKCJ011021660">
    <property type="protein sequence ID" value="GFC68761.1"/>
    <property type="molecule type" value="Genomic_DNA"/>
</dbReference>
<organism evidence="2">
    <name type="scientific">Tanacetum cinerariifolium</name>
    <name type="common">Dalmatian daisy</name>
    <name type="synonym">Chrysanthemum cinerariifolium</name>
    <dbReference type="NCBI Taxonomy" id="118510"/>
    <lineage>
        <taxon>Eukaryota</taxon>
        <taxon>Viridiplantae</taxon>
        <taxon>Streptophyta</taxon>
        <taxon>Embryophyta</taxon>
        <taxon>Tracheophyta</taxon>
        <taxon>Spermatophyta</taxon>
        <taxon>Magnoliopsida</taxon>
        <taxon>eudicotyledons</taxon>
        <taxon>Gunneridae</taxon>
        <taxon>Pentapetalae</taxon>
        <taxon>asterids</taxon>
        <taxon>campanulids</taxon>
        <taxon>Asterales</taxon>
        <taxon>Asteraceae</taxon>
        <taxon>Asteroideae</taxon>
        <taxon>Anthemideae</taxon>
        <taxon>Anthemidinae</taxon>
        <taxon>Tanacetum</taxon>
    </lineage>
</organism>
<reference evidence="2" key="1">
    <citation type="journal article" date="2019" name="Sci. Rep.">
        <title>Draft genome of Tanacetum cinerariifolium, the natural source of mosquito coil.</title>
        <authorList>
            <person name="Yamashiro T."/>
            <person name="Shiraishi A."/>
            <person name="Satake H."/>
            <person name="Nakayama K."/>
        </authorList>
    </citation>
    <scope>NUCLEOTIDE SEQUENCE</scope>
</reference>
<protein>
    <submittedName>
        <fullName evidence="2">Putative ribonuclease H-like domain-containing protein</fullName>
    </submittedName>
</protein>
<accession>A0A699QGU6</accession>
<name>A0A699QGU6_TANCI</name>